<gene>
    <name evidence="1" type="ORF">MENTE1834_LOCUS37669</name>
</gene>
<proteinExistence type="predicted"/>
<dbReference type="Proteomes" id="UP001497535">
    <property type="component" value="Unassembled WGS sequence"/>
</dbReference>
<name>A0ACB1AHW8_MELEN</name>
<accession>A0ACB1AHW8</accession>
<protein>
    <submittedName>
        <fullName evidence="1">Uncharacterized protein</fullName>
    </submittedName>
</protein>
<keyword evidence="2" id="KW-1185">Reference proteome</keyword>
<evidence type="ECO:0000313" key="2">
    <source>
        <dbReference type="Proteomes" id="UP001497535"/>
    </source>
</evidence>
<comment type="caution">
    <text evidence="1">The sequence shown here is derived from an EMBL/GenBank/DDBJ whole genome shotgun (WGS) entry which is preliminary data.</text>
</comment>
<evidence type="ECO:0000313" key="1">
    <source>
        <dbReference type="EMBL" id="CAK5089911.1"/>
    </source>
</evidence>
<dbReference type="EMBL" id="CAVMJV010000080">
    <property type="protein sequence ID" value="CAK5089911.1"/>
    <property type="molecule type" value="Genomic_DNA"/>
</dbReference>
<sequence length="49" mass="5397">MGNGSFLSNFGGSGYEKRARYSEIFCSNDFPGFFPISQDFSGSAKLIFD</sequence>
<organism evidence="1 2">
    <name type="scientific">Meloidogyne enterolobii</name>
    <name type="common">Root-knot nematode worm</name>
    <name type="synonym">Meloidogyne mayaguensis</name>
    <dbReference type="NCBI Taxonomy" id="390850"/>
    <lineage>
        <taxon>Eukaryota</taxon>
        <taxon>Metazoa</taxon>
        <taxon>Ecdysozoa</taxon>
        <taxon>Nematoda</taxon>
        <taxon>Chromadorea</taxon>
        <taxon>Rhabditida</taxon>
        <taxon>Tylenchina</taxon>
        <taxon>Tylenchomorpha</taxon>
        <taxon>Tylenchoidea</taxon>
        <taxon>Meloidogynidae</taxon>
        <taxon>Meloidogyninae</taxon>
        <taxon>Meloidogyne</taxon>
    </lineage>
</organism>
<reference evidence="1" key="1">
    <citation type="submission" date="2023-11" db="EMBL/GenBank/DDBJ databases">
        <authorList>
            <person name="Poullet M."/>
        </authorList>
    </citation>
    <scope>NUCLEOTIDE SEQUENCE</scope>
    <source>
        <strain evidence="1">E1834</strain>
    </source>
</reference>